<evidence type="ECO:0000259" key="5">
    <source>
        <dbReference type="PROSITE" id="PS50865"/>
    </source>
</evidence>
<dbReference type="PANTHER" id="PTHR12197:SF251">
    <property type="entry name" value="EG:BACR7C10.4 PROTEIN"/>
    <property type="match status" value="1"/>
</dbReference>
<dbReference type="GO" id="GO:0008168">
    <property type="term" value="F:methyltransferase activity"/>
    <property type="evidence" value="ECO:0007669"/>
    <property type="project" value="UniProtKB-KW"/>
</dbReference>
<keyword evidence="1" id="KW-0479">Metal-binding</keyword>
<evidence type="ECO:0000256" key="4">
    <source>
        <dbReference type="PROSITE-ProRule" id="PRU00134"/>
    </source>
</evidence>
<dbReference type="Proteomes" id="UP000192247">
    <property type="component" value="Unassembled WGS sequence"/>
</dbReference>
<keyword evidence="7" id="KW-1185">Reference proteome</keyword>
<dbReference type="SUPFAM" id="SSF82199">
    <property type="entry name" value="SET domain"/>
    <property type="match status" value="1"/>
</dbReference>
<evidence type="ECO:0000313" key="7">
    <source>
        <dbReference type="Proteomes" id="UP000192247"/>
    </source>
</evidence>
<dbReference type="STRING" id="418985.A0A1V9X3I8"/>
<protein>
    <submittedName>
        <fullName evidence="6">N-lysine methyltransferase SMYD2-A-like</fullName>
    </submittedName>
</protein>
<proteinExistence type="predicted"/>
<evidence type="ECO:0000256" key="3">
    <source>
        <dbReference type="ARBA" id="ARBA00022833"/>
    </source>
</evidence>
<dbReference type="InterPro" id="IPR002893">
    <property type="entry name" value="Znf_MYND"/>
</dbReference>
<organism evidence="6 7">
    <name type="scientific">Tropilaelaps mercedesae</name>
    <dbReference type="NCBI Taxonomy" id="418985"/>
    <lineage>
        <taxon>Eukaryota</taxon>
        <taxon>Metazoa</taxon>
        <taxon>Ecdysozoa</taxon>
        <taxon>Arthropoda</taxon>
        <taxon>Chelicerata</taxon>
        <taxon>Arachnida</taxon>
        <taxon>Acari</taxon>
        <taxon>Parasitiformes</taxon>
        <taxon>Mesostigmata</taxon>
        <taxon>Gamasina</taxon>
        <taxon>Dermanyssoidea</taxon>
        <taxon>Laelapidae</taxon>
        <taxon>Tropilaelaps</taxon>
    </lineage>
</organism>
<name>A0A1V9X3I8_9ACAR</name>
<dbReference type="Gene3D" id="2.170.270.10">
    <property type="entry name" value="SET domain"/>
    <property type="match status" value="1"/>
</dbReference>
<dbReference type="PROSITE" id="PS01360">
    <property type="entry name" value="ZF_MYND_1"/>
    <property type="match status" value="1"/>
</dbReference>
<accession>A0A1V9X3I8</accession>
<dbReference type="Pfam" id="PF01753">
    <property type="entry name" value="zf-MYND"/>
    <property type="match status" value="1"/>
</dbReference>
<dbReference type="GO" id="GO:0005634">
    <property type="term" value="C:nucleus"/>
    <property type="evidence" value="ECO:0007669"/>
    <property type="project" value="TreeGrafter"/>
</dbReference>
<dbReference type="PANTHER" id="PTHR12197">
    <property type="entry name" value="HISTONE-LYSINE N-METHYLTRANSFERASE SMYD"/>
    <property type="match status" value="1"/>
</dbReference>
<gene>
    <name evidence="6" type="ORF">BIW11_13203</name>
</gene>
<dbReference type="Gene3D" id="6.10.140.2220">
    <property type="match status" value="1"/>
</dbReference>
<dbReference type="OrthoDB" id="265717at2759"/>
<reference evidence="6 7" key="1">
    <citation type="journal article" date="2017" name="Gigascience">
        <title>Draft genome of the honey bee ectoparasitic mite, Tropilaelaps mercedesae, is shaped by the parasitic life history.</title>
        <authorList>
            <person name="Dong X."/>
            <person name="Armstrong S.D."/>
            <person name="Xia D."/>
            <person name="Makepeace B.L."/>
            <person name="Darby A.C."/>
            <person name="Kadowaki T."/>
        </authorList>
    </citation>
    <scope>NUCLEOTIDE SEQUENCE [LARGE SCALE GENOMIC DNA]</scope>
    <source>
        <strain evidence="6">Wuxi-XJTLU</strain>
    </source>
</reference>
<dbReference type="Gene3D" id="1.10.220.160">
    <property type="match status" value="1"/>
</dbReference>
<keyword evidence="6" id="KW-0808">Transferase</keyword>
<sequence length="412" mass="46660">MPYKYRAGDIIHEDSPYAVAVNVENAAYTCSYCFGSNAEMSCTGCQKLIYCSAKCQENDAVDHSLECGILADREELPDEELRLVIRALHKFVREKDAPSMSDFFGSKRSMNDLLSHVQDLNATDLEEVGGRVTEILNLLGGSLNVDQHLVVEILMKCRINRYCLINHNEPSFSTCGQVVYLGASAIDHSCVINESYTYLFDGRRIILRALTDFTLDDPRSLRIHYLSSQLPYDQRRMMTLETYYFVCSCDKCVSQARAPEIDASLKELAEQVTNEVDTLYQSSLTTPEWYQEGLAILDKYYETLNGDFALFWLLTQLQNQAIEQGFMEASLKHGSDALRSANTVLSMEPILFNLCLAMKMLGWNERNSEGYRTFAKGTKLTMKLFSVSHGPKHPIMKTLQSFKEKTSLEVGE</sequence>
<dbReference type="InterPro" id="IPR050869">
    <property type="entry name" value="H3K4_H4K5_MeTrfase"/>
</dbReference>
<dbReference type="GO" id="GO:0032259">
    <property type="term" value="P:methylation"/>
    <property type="evidence" value="ECO:0007669"/>
    <property type="project" value="UniProtKB-KW"/>
</dbReference>
<keyword evidence="2 4" id="KW-0863">Zinc-finger</keyword>
<evidence type="ECO:0000256" key="1">
    <source>
        <dbReference type="ARBA" id="ARBA00022723"/>
    </source>
</evidence>
<keyword evidence="6" id="KW-0489">Methyltransferase</keyword>
<dbReference type="SUPFAM" id="SSF144232">
    <property type="entry name" value="HIT/MYND zinc finger-like"/>
    <property type="match status" value="1"/>
</dbReference>
<dbReference type="PROSITE" id="PS50865">
    <property type="entry name" value="ZF_MYND_2"/>
    <property type="match status" value="1"/>
</dbReference>
<feature type="domain" description="MYND-type" evidence="5">
    <location>
        <begin position="30"/>
        <end position="67"/>
    </location>
</feature>
<dbReference type="InParanoid" id="A0A1V9X3I8"/>
<keyword evidence="3" id="KW-0862">Zinc</keyword>
<comment type="caution">
    <text evidence="6">The sequence shown here is derived from an EMBL/GenBank/DDBJ whole genome shotgun (WGS) entry which is preliminary data.</text>
</comment>
<evidence type="ECO:0000256" key="2">
    <source>
        <dbReference type="ARBA" id="ARBA00022771"/>
    </source>
</evidence>
<dbReference type="InterPro" id="IPR046341">
    <property type="entry name" value="SET_dom_sf"/>
</dbReference>
<evidence type="ECO:0000313" key="6">
    <source>
        <dbReference type="EMBL" id="OQR67966.1"/>
    </source>
</evidence>
<dbReference type="EMBL" id="MNPL01026479">
    <property type="protein sequence ID" value="OQR67966.1"/>
    <property type="molecule type" value="Genomic_DNA"/>
</dbReference>
<dbReference type="AlphaFoldDB" id="A0A1V9X3I8"/>
<dbReference type="GO" id="GO:0008270">
    <property type="term" value="F:zinc ion binding"/>
    <property type="evidence" value="ECO:0007669"/>
    <property type="project" value="UniProtKB-KW"/>
</dbReference>